<feature type="transmembrane region" description="Helical" evidence="1">
    <location>
        <begin position="33"/>
        <end position="55"/>
    </location>
</feature>
<accession>A0AA36HSL3</accession>
<dbReference type="Proteomes" id="UP001178507">
    <property type="component" value="Unassembled WGS sequence"/>
</dbReference>
<dbReference type="PANTHER" id="PTHR48057">
    <property type="entry name" value="LEUCINE-RICH REPEAT SERINE/THREONINE-PROTEIN KINASE 1"/>
    <property type="match status" value="1"/>
</dbReference>
<keyword evidence="3" id="KW-1185">Reference proteome</keyword>
<keyword evidence="1" id="KW-0472">Membrane</keyword>
<dbReference type="SUPFAM" id="SSF52058">
    <property type="entry name" value="L domain-like"/>
    <property type="match status" value="1"/>
</dbReference>
<dbReference type="Gene3D" id="3.80.10.10">
    <property type="entry name" value="Ribonuclease Inhibitor"/>
    <property type="match status" value="2"/>
</dbReference>
<reference evidence="2" key="1">
    <citation type="submission" date="2023-08" db="EMBL/GenBank/DDBJ databases">
        <authorList>
            <person name="Chen Y."/>
            <person name="Shah S."/>
            <person name="Dougan E. K."/>
            <person name="Thang M."/>
            <person name="Chan C."/>
        </authorList>
    </citation>
    <scope>NUCLEOTIDE SEQUENCE</scope>
</reference>
<dbReference type="EMBL" id="CAUJNA010000258">
    <property type="protein sequence ID" value="CAJ1374517.1"/>
    <property type="molecule type" value="Genomic_DNA"/>
</dbReference>
<keyword evidence="1" id="KW-1133">Transmembrane helix</keyword>
<keyword evidence="1" id="KW-0812">Transmembrane</keyword>
<protein>
    <submittedName>
        <fullName evidence="2">Uncharacterized protein</fullName>
    </submittedName>
</protein>
<gene>
    <name evidence="2" type="ORF">EVOR1521_LOCUS4048</name>
</gene>
<sequence length="820" mass="90312">MDWEQLPKNFAFRSAIPEILCDKESSFKAKVDIVAYITAFGYAVVVPCCLLYLYARQHLLLRRSRMTTTFATHHHDLKVTLRPVLKSGKPTPEKQEQWTRHTAASTAAYISLTFRGPLSLKMEEGEMVVQMLEGCSLTHGEVEMNISDVGTFLDEDEVEQARILRCRAISEMLMERSTLQEVAPSERILLGAQDLLAKYAFGRNVFLEIVQKLVAVALVSTVSSPDGLQQALGITLTTAAMVALVQPYLKPQANTLLACCYLCLAVAAWAFHRRVAWLSRAALALPFLLTLLQSLTPDGAETRALRIWEDLEPQVQALQEGKVVEITAEPGLKSLRLRRLPLEAANGGLLVLVALARFVEGAKECAKRTPVLYLRRHGRQSVPLGSDMILASRPAHHDVLDDDLTLHRVRGKCPQEVPLRAVLTQLGLKDVEDVYRMRGIDWRGCDVWQIDLDGLEEVQGTLDERIAELPKFSWLDLGDTNVTGDVKALENNTYLGFLHLANTRVTGDLRSLSQATWLTALNLQNTRVAGDLSGLSQARGLNALDLRNTRVAGDLRGLSQASLTYLDLENTQVTGDLSNLSQATRLQTLKLQNTRVTGDLRGLSQARRLNVLDLRNTTVAGDISALRNWSELVTAELSRTQVSGRLDRSWRGHCQRLRDLNLAETKVTLDPNYDDKWFSCLGLGGHPDLDHCFLPKLATLDLSGCPLNSAAADFLEGLRASPSLGTLNVGNAGLSGLVTGYIQDVQAVAVDLSSNKLTHIGALPPNCRSFTAASNYGNLTFGKGVLGKAISAGVSLDLWNVTFEDPTEACYLLDQRRSFF</sequence>
<comment type="caution">
    <text evidence="2">The sequence shown here is derived from an EMBL/GenBank/DDBJ whole genome shotgun (WGS) entry which is preliminary data.</text>
</comment>
<evidence type="ECO:0000313" key="3">
    <source>
        <dbReference type="Proteomes" id="UP001178507"/>
    </source>
</evidence>
<evidence type="ECO:0000313" key="2">
    <source>
        <dbReference type="EMBL" id="CAJ1374517.1"/>
    </source>
</evidence>
<name>A0AA36HSL3_9DINO</name>
<dbReference type="InterPro" id="IPR052595">
    <property type="entry name" value="LRRC69/RLP"/>
</dbReference>
<organism evidence="2 3">
    <name type="scientific">Effrenium voratum</name>
    <dbReference type="NCBI Taxonomy" id="2562239"/>
    <lineage>
        <taxon>Eukaryota</taxon>
        <taxon>Sar</taxon>
        <taxon>Alveolata</taxon>
        <taxon>Dinophyceae</taxon>
        <taxon>Suessiales</taxon>
        <taxon>Symbiodiniaceae</taxon>
        <taxon>Effrenium</taxon>
    </lineage>
</organism>
<dbReference type="InterPro" id="IPR032675">
    <property type="entry name" value="LRR_dom_sf"/>
</dbReference>
<proteinExistence type="predicted"/>
<dbReference type="AlphaFoldDB" id="A0AA36HSL3"/>
<dbReference type="PANTHER" id="PTHR48057:SF7">
    <property type="entry name" value="LEUCINE-RICH REPEAT SERINE_THREONINE-PROTEIN KINASE 1"/>
    <property type="match status" value="1"/>
</dbReference>
<evidence type="ECO:0000256" key="1">
    <source>
        <dbReference type="SAM" id="Phobius"/>
    </source>
</evidence>